<gene>
    <name evidence="2" type="ORF">MNBD_GAMMA16-192</name>
</gene>
<proteinExistence type="predicted"/>
<dbReference type="EMBL" id="UOFO01000072">
    <property type="protein sequence ID" value="VAW85441.1"/>
    <property type="molecule type" value="Genomic_DNA"/>
</dbReference>
<evidence type="ECO:0000313" key="2">
    <source>
        <dbReference type="EMBL" id="VAW85441.1"/>
    </source>
</evidence>
<dbReference type="AlphaFoldDB" id="A0A3B0Z195"/>
<protein>
    <recommendedName>
        <fullName evidence="3">YtkA-like domain-containing protein</fullName>
    </recommendedName>
</protein>
<sequence length="158" mass="17556">MKTLKQPLLIISLGLLLTATAPLYAAGDHAHGHDDHESGMKHDDHDSDKNKMFLKTKEIDGYNVTFHVMKAKLGKEMGGTHDFMIKVEKNGKVFTDIAMNTKVKHPNGSSETKKTMKMGDWLMAGYDLGHKGKHQLMILFKTADGKKHKGGVYYTGSD</sequence>
<evidence type="ECO:0000256" key="1">
    <source>
        <dbReference type="SAM" id="MobiDB-lite"/>
    </source>
</evidence>
<name>A0A3B0Z195_9ZZZZ</name>
<reference evidence="2" key="1">
    <citation type="submission" date="2018-06" db="EMBL/GenBank/DDBJ databases">
        <authorList>
            <person name="Zhirakovskaya E."/>
        </authorList>
    </citation>
    <scope>NUCLEOTIDE SEQUENCE</scope>
</reference>
<accession>A0A3B0Z195</accession>
<feature type="region of interest" description="Disordered" evidence="1">
    <location>
        <begin position="29"/>
        <end position="48"/>
    </location>
</feature>
<evidence type="ECO:0008006" key="3">
    <source>
        <dbReference type="Google" id="ProtNLM"/>
    </source>
</evidence>
<organism evidence="2">
    <name type="scientific">hydrothermal vent metagenome</name>
    <dbReference type="NCBI Taxonomy" id="652676"/>
    <lineage>
        <taxon>unclassified sequences</taxon>
        <taxon>metagenomes</taxon>
        <taxon>ecological metagenomes</taxon>
    </lineage>
</organism>